<evidence type="ECO:0000313" key="9">
    <source>
        <dbReference type="EMBL" id="RHW52011.1"/>
    </source>
</evidence>
<feature type="transmembrane region" description="Helical" evidence="7">
    <location>
        <begin position="283"/>
        <end position="305"/>
    </location>
</feature>
<feature type="transmembrane region" description="Helical" evidence="7">
    <location>
        <begin position="42"/>
        <end position="62"/>
    </location>
</feature>
<dbReference type="EMBL" id="QOCR01000001">
    <property type="protein sequence ID" value="RHW52011.1"/>
    <property type="molecule type" value="Genomic_DNA"/>
</dbReference>
<dbReference type="PANTHER" id="PTHR40074:SF2">
    <property type="entry name" value="O-ACETYLTRANSFERASE WECH"/>
    <property type="match status" value="1"/>
</dbReference>
<feature type="transmembrane region" description="Helical" evidence="7">
    <location>
        <begin position="82"/>
        <end position="100"/>
    </location>
</feature>
<reference evidence="9 10" key="1">
    <citation type="submission" date="2018-07" db="EMBL/GenBank/DDBJ databases">
        <title>Genome sequences of six Lactobacillus spp. isolated from bumble bee guts.</title>
        <authorList>
            <person name="Motta E.V.S."/>
            <person name="Moran N.A."/>
        </authorList>
    </citation>
    <scope>NUCLEOTIDE SEQUENCE [LARGE SCALE GENOMIC DNA]</scope>
    <source>
        <strain evidence="9 10">BI-1.1</strain>
    </source>
</reference>
<evidence type="ECO:0000256" key="7">
    <source>
        <dbReference type="SAM" id="Phobius"/>
    </source>
</evidence>
<evidence type="ECO:0000256" key="6">
    <source>
        <dbReference type="ARBA" id="ARBA00023136"/>
    </source>
</evidence>
<comment type="similarity">
    <text evidence="2">Belongs to the acyltransferase 3 family.</text>
</comment>
<comment type="caution">
    <text evidence="9">The sequence shown here is derived from an EMBL/GenBank/DDBJ whole genome shotgun (WGS) entry which is preliminary data.</text>
</comment>
<name>A0A417ZJJ1_9LACO</name>
<dbReference type="OrthoDB" id="9810469at2"/>
<feature type="transmembrane region" description="Helical" evidence="7">
    <location>
        <begin position="311"/>
        <end position="331"/>
    </location>
</feature>
<dbReference type="PANTHER" id="PTHR40074">
    <property type="entry name" value="O-ACETYLTRANSFERASE WECH"/>
    <property type="match status" value="1"/>
</dbReference>
<evidence type="ECO:0000256" key="1">
    <source>
        <dbReference type="ARBA" id="ARBA00004651"/>
    </source>
</evidence>
<keyword evidence="5 7" id="KW-1133">Transmembrane helix</keyword>
<feature type="transmembrane region" description="Helical" evidence="7">
    <location>
        <begin position="12"/>
        <end position="30"/>
    </location>
</feature>
<feature type="transmembrane region" description="Helical" evidence="7">
    <location>
        <begin position="215"/>
        <end position="234"/>
    </location>
</feature>
<evidence type="ECO:0000256" key="5">
    <source>
        <dbReference type="ARBA" id="ARBA00022989"/>
    </source>
</evidence>
<dbReference type="Pfam" id="PF01757">
    <property type="entry name" value="Acyl_transf_3"/>
    <property type="match status" value="1"/>
</dbReference>
<accession>A0A417ZJJ1</accession>
<keyword evidence="3" id="KW-1003">Cell membrane</keyword>
<feature type="transmembrane region" description="Helical" evidence="7">
    <location>
        <begin position="152"/>
        <end position="170"/>
    </location>
</feature>
<keyword evidence="4 7" id="KW-0812">Transmembrane</keyword>
<keyword evidence="6 7" id="KW-0472">Membrane</keyword>
<gene>
    <name evidence="9" type="ORF">DS831_01385</name>
</gene>
<protein>
    <recommendedName>
        <fullName evidence="8">Acyltransferase 3 domain-containing protein</fullName>
    </recommendedName>
</protein>
<dbReference type="GO" id="GO:0009246">
    <property type="term" value="P:enterobacterial common antigen biosynthetic process"/>
    <property type="evidence" value="ECO:0007669"/>
    <property type="project" value="TreeGrafter"/>
</dbReference>
<dbReference type="InterPro" id="IPR002656">
    <property type="entry name" value="Acyl_transf_3_dom"/>
</dbReference>
<comment type="subcellular location">
    <subcellularLocation>
        <location evidence="1">Cell membrane</location>
        <topology evidence="1">Multi-pass membrane protein</topology>
    </subcellularLocation>
</comment>
<evidence type="ECO:0000256" key="2">
    <source>
        <dbReference type="ARBA" id="ARBA00007400"/>
    </source>
</evidence>
<dbReference type="RefSeq" id="WP_118899672.1">
    <property type="nucleotide sequence ID" value="NZ_QOCR01000001.1"/>
</dbReference>
<keyword evidence="10" id="KW-1185">Reference proteome</keyword>
<evidence type="ECO:0000259" key="8">
    <source>
        <dbReference type="Pfam" id="PF01757"/>
    </source>
</evidence>
<dbReference type="GO" id="GO:0005886">
    <property type="term" value="C:plasma membrane"/>
    <property type="evidence" value="ECO:0007669"/>
    <property type="project" value="UniProtKB-SubCell"/>
</dbReference>
<feature type="transmembrane region" description="Helical" evidence="7">
    <location>
        <begin position="190"/>
        <end position="206"/>
    </location>
</feature>
<evidence type="ECO:0000256" key="3">
    <source>
        <dbReference type="ARBA" id="ARBA00022475"/>
    </source>
</evidence>
<dbReference type="GO" id="GO:0016413">
    <property type="term" value="F:O-acetyltransferase activity"/>
    <property type="evidence" value="ECO:0007669"/>
    <property type="project" value="TreeGrafter"/>
</dbReference>
<feature type="domain" description="Acyltransferase 3" evidence="8">
    <location>
        <begin position="8"/>
        <end position="327"/>
    </location>
</feature>
<dbReference type="AlphaFoldDB" id="A0A417ZJJ1"/>
<proteinExistence type="inferred from homology"/>
<dbReference type="Proteomes" id="UP000284109">
    <property type="component" value="Unassembled WGS sequence"/>
</dbReference>
<evidence type="ECO:0000256" key="4">
    <source>
        <dbReference type="ARBA" id="ARBA00022692"/>
    </source>
</evidence>
<feature type="transmembrane region" description="Helical" evidence="7">
    <location>
        <begin position="246"/>
        <end position="263"/>
    </location>
</feature>
<organism evidence="9 10">
    <name type="scientific">Bombilactobacillus bombi</name>
    <dbReference type="NCBI Taxonomy" id="1303590"/>
    <lineage>
        <taxon>Bacteria</taxon>
        <taxon>Bacillati</taxon>
        <taxon>Bacillota</taxon>
        <taxon>Bacilli</taxon>
        <taxon>Lactobacillales</taxon>
        <taxon>Lactobacillaceae</taxon>
        <taxon>Bombilactobacillus</taxon>
    </lineage>
</organism>
<sequence>MKEQKRYVFLDFIRIVSMLLVVLAHCFVDSNLQPHNIMAHTVVYFTDLAVPLFFMISGALILNSSKTYDLKYLFWNRLRRIVVPFILWQIIASVVSQLYNRDFTWRHLLHTIIYMYHVPVSPAFWFIYTLVAFYLVSPFLKAALDHLNTQTILYLLCLWYIFDILFNHLILSAADPIKTIFSVYPQGQMNWFYGYFGYLVLGYLCLQRKIKLKYTGIWTSCLAALIIIFNVISPYLDNHYLKTSDILINAIIPFVTLGIFLICQEKEQLISHNQTGVRVIEFIASLSYGFYLSHGIGIATINQIWPHVRDFKLFILAASLTFVIVLIIKLIPGIKKILL</sequence>
<feature type="transmembrane region" description="Helical" evidence="7">
    <location>
        <begin position="120"/>
        <end position="140"/>
    </location>
</feature>
<evidence type="ECO:0000313" key="10">
    <source>
        <dbReference type="Proteomes" id="UP000284109"/>
    </source>
</evidence>